<reference evidence="12 13" key="1">
    <citation type="submission" date="2025-04" db="UniProtKB">
        <authorList>
            <consortium name="RefSeq"/>
        </authorList>
    </citation>
    <scope>IDENTIFICATION</scope>
    <source>
        <tissue evidence="12 13">Whole body</tissue>
    </source>
</reference>
<accession>A0A8B8GHF6</accession>
<feature type="coiled-coil region" evidence="9">
    <location>
        <begin position="278"/>
        <end position="316"/>
    </location>
</feature>
<organism evidence="11 13">
    <name type="scientific">Sipha flava</name>
    <name type="common">yellow sugarcane aphid</name>
    <dbReference type="NCBI Taxonomy" id="143950"/>
    <lineage>
        <taxon>Eukaryota</taxon>
        <taxon>Metazoa</taxon>
        <taxon>Ecdysozoa</taxon>
        <taxon>Arthropoda</taxon>
        <taxon>Hexapoda</taxon>
        <taxon>Insecta</taxon>
        <taxon>Pterygota</taxon>
        <taxon>Neoptera</taxon>
        <taxon>Paraneoptera</taxon>
        <taxon>Hemiptera</taxon>
        <taxon>Sternorrhyncha</taxon>
        <taxon>Aphidomorpha</taxon>
        <taxon>Aphidoidea</taxon>
        <taxon>Aphididae</taxon>
        <taxon>Sipha</taxon>
    </lineage>
</organism>
<keyword evidence="9" id="KW-0175">Coiled coil</keyword>
<dbReference type="GO" id="GO:0005634">
    <property type="term" value="C:nucleus"/>
    <property type="evidence" value="ECO:0007669"/>
    <property type="project" value="UniProtKB-SubCell"/>
</dbReference>
<evidence type="ECO:0000259" key="10">
    <source>
        <dbReference type="PROSITE" id="PS50157"/>
    </source>
</evidence>
<dbReference type="RefSeq" id="XP_025421993.1">
    <property type="nucleotide sequence ID" value="XM_025566208.1"/>
</dbReference>
<dbReference type="PROSITE" id="PS00028">
    <property type="entry name" value="ZINC_FINGER_C2H2_1"/>
    <property type="match status" value="4"/>
</dbReference>
<name>A0A8B8GHF6_9HEMI</name>
<dbReference type="SUPFAM" id="SSF57667">
    <property type="entry name" value="beta-beta-alpha zinc fingers"/>
    <property type="match status" value="1"/>
</dbReference>
<dbReference type="OrthoDB" id="3437960at2759"/>
<gene>
    <name evidence="12 13" type="primary">LOC112691802</name>
</gene>
<evidence type="ECO:0000313" key="12">
    <source>
        <dbReference type="RefSeq" id="XP_025421993.1"/>
    </source>
</evidence>
<dbReference type="SMART" id="SM00355">
    <property type="entry name" value="ZnF_C2H2"/>
    <property type="match status" value="7"/>
</dbReference>
<keyword evidence="5" id="KW-0862">Zinc</keyword>
<proteinExistence type="predicted"/>
<evidence type="ECO:0000256" key="5">
    <source>
        <dbReference type="ARBA" id="ARBA00022833"/>
    </source>
</evidence>
<evidence type="ECO:0000256" key="9">
    <source>
        <dbReference type="SAM" id="Coils"/>
    </source>
</evidence>
<evidence type="ECO:0000256" key="3">
    <source>
        <dbReference type="ARBA" id="ARBA00022737"/>
    </source>
</evidence>
<evidence type="ECO:0000256" key="7">
    <source>
        <dbReference type="ARBA" id="ARBA00023242"/>
    </source>
</evidence>
<dbReference type="Proteomes" id="UP000694846">
    <property type="component" value="Unplaced"/>
</dbReference>
<evidence type="ECO:0000256" key="4">
    <source>
        <dbReference type="ARBA" id="ARBA00022771"/>
    </source>
</evidence>
<keyword evidence="11" id="KW-1185">Reference proteome</keyword>
<feature type="domain" description="C2H2-type" evidence="10">
    <location>
        <begin position="129"/>
        <end position="156"/>
    </location>
</feature>
<evidence type="ECO:0000313" key="11">
    <source>
        <dbReference type="Proteomes" id="UP000694846"/>
    </source>
</evidence>
<evidence type="ECO:0000313" key="13">
    <source>
        <dbReference type="RefSeq" id="XP_025421997.1"/>
    </source>
</evidence>
<dbReference type="AlphaFoldDB" id="A0A8B8GHF6"/>
<dbReference type="RefSeq" id="XP_025421997.1">
    <property type="nucleotide sequence ID" value="XM_025566212.1"/>
</dbReference>
<comment type="subcellular location">
    <subcellularLocation>
        <location evidence="1">Nucleus</location>
    </subcellularLocation>
</comment>
<keyword evidence="6" id="KW-0238">DNA-binding</keyword>
<dbReference type="FunFam" id="3.30.160.60:FF:000065">
    <property type="entry name" value="B-cell CLL/lymphoma 6, member B"/>
    <property type="match status" value="1"/>
</dbReference>
<keyword evidence="2" id="KW-0479">Metal-binding</keyword>
<evidence type="ECO:0000256" key="2">
    <source>
        <dbReference type="ARBA" id="ARBA00022723"/>
    </source>
</evidence>
<dbReference type="PANTHER" id="PTHR16515:SF49">
    <property type="entry name" value="GASTRULA ZINC FINGER PROTEIN XLCGF49.1-LIKE-RELATED"/>
    <property type="match status" value="1"/>
</dbReference>
<feature type="domain" description="C2H2-type" evidence="10">
    <location>
        <begin position="157"/>
        <end position="184"/>
    </location>
</feature>
<dbReference type="PROSITE" id="PS50157">
    <property type="entry name" value="ZINC_FINGER_C2H2_2"/>
    <property type="match status" value="4"/>
</dbReference>
<sequence>MDNMGFKTEVNFIKTEPIDAIQDDTSKENSIDYDALGLQYLSSKLENHDLIENKVTDLYSIENSKHESETEEIYDECYSCFMCNVSYNTQCDLDEHLRTHLDDETFHHSNINSISEPLPCSSIRPSKYFRCNECLKICKSQLSYNEHMLTHTGEKPHHCRICDRKFRHIANFRTHLKSHNNIRTLICSLCRKTIVGEKNYYIHYMDVHNKMSIRNPRPYHSSSSDSDEDFNPKVSYYKKKKLGSRKLRKDSEPFGPLFAKKAWEKQQREMENVNLERVEEEKSERDAVQEAIESSRQDIQNMLKKRKQQLTDYNTEEYQKLLETIIQEKNSTGQINEAKLIGPLFWKNALVKAGLIEEGILPMQFQSQLRLTECTTCKKCFARSPNSTQGNILPSKPPCSSCFMMKNESTLNKHKAENHSENPPYTCKECLLESTTWYEYVQHMKMHLKYAAKCSECIYYMLNKPEKVIFLCHFCVMSFDTDEQLKVHVQTHLENGQNNDGNIDF</sequence>
<dbReference type="InterPro" id="IPR036236">
    <property type="entry name" value="Znf_C2H2_sf"/>
</dbReference>
<dbReference type="GO" id="GO:0008270">
    <property type="term" value="F:zinc ion binding"/>
    <property type="evidence" value="ECO:0007669"/>
    <property type="project" value="UniProtKB-KW"/>
</dbReference>
<dbReference type="InterPro" id="IPR050331">
    <property type="entry name" value="Zinc_finger"/>
</dbReference>
<evidence type="ECO:0000256" key="8">
    <source>
        <dbReference type="PROSITE-ProRule" id="PRU00042"/>
    </source>
</evidence>
<dbReference type="InterPro" id="IPR013087">
    <property type="entry name" value="Znf_C2H2_type"/>
</dbReference>
<keyword evidence="3" id="KW-0677">Repeat</keyword>
<keyword evidence="4 8" id="KW-0863">Zinc-finger</keyword>
<protein>
    <submittedName>
        <fullName evidence="12 13">Zinc finger protein 840</fullName>
    </submittedName>
</protein>
<evidence type="ECO:0000256" key="1">
    <source>
        <dbReference type="ARBA" id="ARBA00004123"/>
    </source>
</evidence>
<dbReference type="GeneID" id="112691802"/>
<dbReference type="GO" id="GO:0010468">
    <property type="term" value="P:regulation of gene expression"/>
    <property type="evidence" value="ECO:0007669"/>
    <property type="project" value="TreeGrafter"/>
</dbReference>
<feature type="domain" description="C2H2-type" evidence="10">
    <location>
        <begin position="78"/>
        <end position="105"/>
    </location>
</feature>
<dbReference type="Gene3D" id="3.30.160.60">
    <property type="entry name" value="Classic Zinc Finger"/>
    <property type="match status" value="3"/>
</dbReference>
<evidence type="ECO:0000256" key="6">
    <source>
        <dbReference type="ARBA" id="ARBA00023125"/>
    </source>
</evidence>
<dbReference type="GO" id="GO:0003677">
    <property type="term" value="F:DNA binding"/>
    <property type="evidence" value="ECO:0007669"/>
    <property type="project" value="UniProtKB-KW"/>
</dbReference>
<feature type="domain" description="C2H2-type" evidence="10">
    <location>
        <begin position="470"/>
        <end position="497"/>
    </location>
</feature>
<dbReference type="PANTHER" id="PTHR16515">
    <property type="entry name" value="PR DOMAIN ZINC FINGER PROTEIN"/>
    <property type="match status" value="1"/>
</dbReference>
<keyword evidence="7" id="KW-0539">Nucleus</keyword>